<proteinExistence type="predicted"/>
<evidence type="ECO:0000313" key="2">
    <source>
        <dbReference type="Proteomes" id="UP000466966"/>
    </source>
</evidence>
<dbReference type="EMBL" id="WTYV01000005">
    <property type="protein sequence ID" value="MXO72685.1"/>
    <property type="molecule type" value="Genomic_DNA"/>
</dbReference>
<dbReference type="OrthoDB" id="7666987at2"/>
<dbReference type="AlphaFoldDB" id="A0A844YWH0"/>
<accession>A0A844YWH0</accession>
<keyword evidence="2" id="KW-1185">Reference proteome</keyword>
<name>A0A844YWH0_9SPHN</name>
<organism evidence="1 2">
    <name type="scientific">Alteraurantiacibacter buctensis</name>
    <dbReference type="NCBI Taxonomy" id="1503981"/>
    <lineage>
        <taxon>Bacteria</taxon>
        <taxon>Pseudomonadati</taxon>
        <taxon>Pseudomonadota</taxon>
        <taxon>Alphaproteobacteria</taxon>
        <taxon>Sphingomonadales</taxon>
        <taxon>Erythrobacteraceae</taxon>
        <taxon>Alteraurantiacibacter</taxon>
    </lineage>
</organism>
<dbReference type="PIRSF" id="PIRSF012608">
    <property type="entry name" value="UCP012608"/>
    <property type="match status" value="1"/>
</dbReference>
<dbReference type="RefSeq" id="WP_160772594.1">
    <property type="nucleotide sequence ID" value="NZ_WTYV01000005.1"/>
</dbReference>
<dbReference type="InterPro" id="IPR011200">
    <property type="entry name" value="UCP012608"/>
</dbReference>
<evidence type="ECO:0000313" key="1">
    <source>
        <dbReference type="EMBL" id="MXO72685.1"/>
    </source>
</evidence>
<gene>
    <name evidence="1" type="ORF">GRI99_13715</name>
</gene>
<sequence length="368" mass="39821">MGERAIALGQDKGVVAFEIADVGAALDWHAAHCDKSDAPITGRIIRSLKAVMRGPSETGRTLREWQGQAMEDALALRVAGGVHALHLSGAEPALGPVYRGEVVDQAAIDAIVCAAAERHDAALLPWFAGPPQTNEAGRSASVMGALLWLSGKLGPRFELTEIGASAGINSMMARYFYDLGGTTAGPTDSPMRIVPEWRGDAPPQNPVQITELAACDIAPVDLTDPVQAQRLKGYIWADAQERMVRMDAAIALAGERKPDLVAMDAEEFVRQRLARPQQAGVTRAVFHTIMWQYLPAEKRAAIRAMLEEAGAAATAERPFAWIRLETNRVTFRHELTVCYWPNDAQGGGAEWIQLAEAHPHGAWVDWVA</sequence>
<comment type="caution">
    <text evidence="1">The sequence shown here is derived from an EMBL/GenBank/DDBJ whole genome shotgun (WGS) entry which is preliminary data.</text>
</comment>
<dbReference type="Pfam" id="PF10094">
    <property type="entry name" value="DUF2332"/>
    <property type="match status" value="1"/>
</dbReference>
<reference evidence="1 2" key="1">
    <citation type="submission" date="2019-12" db="EMBL/GenBank/DDBJ databases">
        <title>Genomic-based taxomic classification of the family Erythrobacteraceae.</title>
        <authorList>
            <person name="Xu L."/>
        </authorList>
    </citation>
    <scope>NUCLEOTIDE SEQUENCE [LARGE SCALE GENOMIC DNA]</scope>
    <source>
        <strain evidence="1 2">M0322</strain>
    </source>
</reference>
<dbReference type="Proteomes" id="UP000466966">
    <property type="component" value="Unassembled WGS sequence"/>
</dbReference>
<protein>
    <submittedName>
        <fullName evidence="1">DUF2332 family protein</fullName>
    </submittedName>
</protein>